<evidence type="ECO:0000256" key="1">
    <source>
        <dbReference type="ARBA" id="ARBA00004370"/>
    </source>
</evidence>
<proteinExistence type="predicted"/>
<dbReference type="PANTHER" id="PTHR46539">
    <property type="entry name" value="E3 UBIQUITIN-PROTEIN LIGASE ATL42"/>
    <property type="match status" value="1"/>
</dbReference>
<evidence type="ECO:0000256" key="2">
    <source>
        <dbReference type="ARBA" id="ARBA00022692"/>
    </source>
</evidence>
<dbReference type="InterPro" id="IPR001841">
    <property type="entry name" value="Znf_RING"/>
</dbReference>
<feature type="compositionally biased region" description="Basic and acidic residues" evidence="9">
    <location>
        <begin position="489"/>
        <end position="506"/>
    </location>
</feature>
<comment type="caution">
    <text evidence="13">The sequence shown here is derived from an EMBL/GenBank/DDBJ whole genome shotgun (WGS) entry which is preliminary data.</text>
</comment>
<evidence type="ECO:0000256" key="11">
    <source>
        <dbReference type="SAM" id="SignalP"/>
    </source>
</evidence>
<dbReference type="PANTHER" id="PTHR46539:SF1">
    <property type="entry name" value="E3 UBIQUITIN-PROTEIN LIGASE ATL42"/>
    <property type="match status" value="1"/>
</dbReference>
<dbReference type="PROSITE" id="PS50089">
    <property type="entry name" value="ZF_RING_2"/>
    <property type="match status" value="1"/>
</dbReference>
<dbReference type="STRING" id="158607.A0A2P5HG39"/>
<comment type="subcellular location">
    <subcellularLocation>
        <location evidence="1">Membrane</location>
    </subcellularLocation>
</comment>
<feature type="domain" description="RING-type" evidence="12">
    <location>
        <begin position="368"/>
        <end position="410"/>
    </location>
</feature>
<feature type="signal peptide" evidence="11">
    <location>
        <begin position="1"/>
        <end position="18"/>
    </location>
</feature>
<keyword evidence="7 10" id="KW-0472">Membrane</keyword>
<keyword evidence="11" id="KW-0732">Signal</keyword>
<feature type="compositionally biased region" description="Low complexity" evidence="9">
    <location>
        <begin position="515"/>
        <end position="535"/>
    </location>
</feature>
<dbReference type="GO" id="GO:0016020">
    <property type="term" value="C:membrane"/>
    <property type="evidence" value="ECO:0007669"/>
    <property type="project" value="UniProtKB-SubCell"/>
</dbReference>
<dbReference type="AlphaFoldDB" id="A0A2P5HG39"/>
<dbReference type="EMBL" id="MAVT02002540">
    <property type="protein sequence ID" value="POS69216.1"/>
    <property type="molecule type" value="Genomic_DNA"/>
</dbReference>
<feature type="compositionally biased region" description="Low complexity" evidence="9">
    <location>
        <begin position="320"/>
        <end position="337"/>
    </location>
</feature>
<feature type="region of interest" description="Disordered" evidence="9">
    <location>
        <begin position="416"/>
        <end position="450"/>
    </location>
</feature>
<name>A0A2P5HG39_DIAHE</name>
<feature type="chain" id="PRO_5015179544" evidence="11">
    <location>
        <begin position="19"/>
        <end position="535"/>
    </location>
</feature>
<dbReference type="CDD" id="cd16454">
    <property type="entry name" value="RING-H2_PA-TM-RING"/>
    <property type="match status" value="1"/>
</dbReference>
<feature type="transmembrane region" description="Helical" evidence="10">
    <location>
        <begin position="210"/>
        <end position="231"/>
    </location>
</feature>
<dbReference type="Proteomes" id="UP000094444">
    <property type="component" value="Unassembled WGS sequence"/>
</dbReference>
<evidence type="ECO:0000259" key="12">
    <source>
        <dbReference type="PROSITE" id="PS50089"/>
    </source>
</evidence>
<dbReference type="Gene3D" id="3.30.40.10">
    <property type="entry name" value="Zinc/RING finger domain, C3HC4 (zinc finger)"/>
    <property type="match status" value="1"/>
</dbReference>
<evidence type="ECO:0000256" key="7">
    <source>
        <dbReference type="ARBA" id="ARBA00023136"/>
    </source>
</evidence>
<gene>
    <name evidence="13" type="ORF">DHEL01_v212390</name>
</gene>
<dbReference type="InParanoid" id="A0A2P5HG39"/>
<dbReference type="SUPFAM" id="SSF57850">
    <property type="entry name" value="RING/U-box"/>
    <property type="match status" value="1"/>
</dbReference>
<evidence type="ECO:0000256" key="4">
    <source>
        <dbReference type="ARBA" id="ARBA00022771"/>
    </source>
</evidence>
<evidence type="ECO:0000256" key="8">
    <source>
        <dbReference type="PROSITE-ProRule" id="PRU00175"/>
    </source>
</evidence>
<feature type="compositionally biased region" description="Polar residues" evidence="9">
    <location>
        <begin position="308"/>
        <end position="319"/>
    </location>
</feature>
<protein>
    <submittedName>
        <fullName evidence="13">RING-7 protein</fullName>
    </submittedName>
</protein>
<dbReference type="InterPro" id="IPR013083">
    <property type="entry name" value="Znf_RING/FYVE/PHD"/>
</dbReference>
<feature type="region of interest" description="Disordered" evidence="9">
    <location>
        <begin position="476"/>
        <end position="535"/>
    </location>
</feature>
<keyword evidence="3" id="KW-0479">Metal-binding</keyword>
<evidence type="ECO:0000313" key="13">
    <source>
        <dbReference type="EMBL" id="POS69216.1"/>
    </source>
</evidence>
<keyword evidence="2 10" id="KW-0812">Transmembrane</keyword>
<evidence type="ECO:0000256" key="10">
    <source>
        <dbReference type="SAM" id="Phobius"/>
    </source>
</evidence>
<evidence type="ECO:0000256" key="3">
    <source>
        <dbReference type="ARBA" id="ARBA00022723"/>
    </source>
</evidence>
<keyword evidence="6 10" id="KW-1133">Transmembrane helix</keyword>
<evidence type="ECO:0000256" key="6">
    <source>
        <dbReference type="ARBA" id="ARBA00022989"/>
    </source>
</evidence>
<evidence type="ECO:0000256" key="5">
    <source>
        <dbReference type="ARBA" id="ARBA00022833"/>
    </source>
</evidence>
<keyword evidence="14" id="KW-1185">Reference proteome</keyword>
<dbReference type="OrthoDB" id="8062037at2759"/>
<keyword evidence="4 8" id="KW-0863">Zinc-finger</keyword>
<feature type="region of interest" description="Disordered" evidence="9">
    <location>
        <begin position="270"/>
        <end position="366"/>
    </location>
</feature>
<evidence type="ECO:0000313" key="14">
    <source>
        <dbReference type="Proteomes" id="UP000094444"/>
    </source>
</evidence>
<dbReference type="SMART" id="SM00184">
    <property type="entry name" value="RING"/>
    <property type="match status" value="1"/>
</dbReference>
<organism evidence="13 14">
    <name type="scientific">Diaporthe helianthi</name>
    <dbReference type="NCBI Taxonomy" id="158607"/>
    <lineage>
        <taxon>Eukaryota</taxon>
        <taxon>Fungi</taxon>
        <taxon>Dikarya</taxon>
        <taxon>Ascomycota</taxon>
        <taxon>Pezizomycotina</taxon>
        <taxon>Sordariomycetes</taxon>
        <taxon>Sordariomycetidae</taxon>
        <taxon>Diaporthales</taxon>
        <taxon>Diaporthaceae</taxon>
        <taxon>Diaporthe</taxon>
    </lineage>
</organism>
<accession>A0A2P5HG39</accession>
<sequence length="535" mass="57423">MGGHWALAVPLAIAGVRCAESEMAGTHTMQHVLDWQRNSEMQLLISASELDPVPLTYTVIPLTTNLGLNESQLVRGVDIKGRVVAADTSNYADISGSDVIPYLCCDQQNATTQGNLDPNAVLNALMDNDPPPAAILLYSQQGMCCGLTGNLRFNRVLTMADKGEANQTLNMANMSQGTVRAQISGNATETQQDNSAGQQGGNNSAVAMSILYSITGLITLLFLIIIATGAIRAHRYPERYGPRNAFGGRPRQSRAKGLARAVLETIPIVKFGDSQPKPDPNLELENATSQQRAGSIADHQSPEDGSNRHLSTIPESPLNSPLRPAPAASGALGSGSDSEADAVDASRVAQHGTETTSDGAQTEEGLGCSICTDDFTVGEDVRVLPCNHKFHPPCVDPWLVNVSGTCPLCRLDLRPEQGESGDDERNENSEAPPLGADVNDTGESLNSSRSRSRLFDLHRLRHATVEERIEVLRRYRTEQRSGSSASNDEEGRDRSGLTNRLREKFRIRTRAVQRSSQQTGSTSSPSTTTAAANQS</sequence>
<keyword evidence="5" id="KW-0862">Zinc</keyword>
<evidence type="ECO:0000256" key="9">
    <source>
        <dbReference type="SAM" id="MobiDB-lite"/>
    </source>
</evidence>
<dbReference type="Pfam" id="PF13639">
    <property type="entry name" value="zf-RING_2"/>
    <property type="match status" value="1"/>
</dbReference>
<reference evidence="13" key="1">
    <citation type="submission" date="2017-09" db="EMBL/GenBank/DDBJ databases">
        <title>Polyketide synthases of a Diaporthe helianthi virulent isolate.</title>
        <authorList>
            <person name="Baroncelli R."/>
        </authorList>
    </citation>
    <scope>NUCLEOTIDE SEQUENCE [LARGE SCALE GENOMIC DNA]</scope>
    <source>
        <strain evidence="13">7/96</strain>
    </source>
</reference>
<dbReference type="GO" id="GO:0008270">
    <property type="term" value="F:zinc ion binding"/>
    <property type="evidence" value="ECO:0007669"/>
    <property type="project" value="UniProtKB-KW"/>
</dbReference>